<dbReference type="STRING" id="96773.Tchl_1399"/>
<dbReference type="CDD" id="cd12870">
    <property type="entry name" value="MqsA"/>
    <property type="match status" value="1"/>
</dbReference>
<keyword evidence="2" id="KW-1185">Reference proteome</keyword>
<dbReference type="Proteomes" id="UP000185739">
    <property type="component" value="Chromosome"/>
</dbReference>
<dbReference type="AlphaFoldDB" id="A0A1H5T9C6"/>
<dbReference type="InterPro" id="IPR025354">
    <property type="entry name" value="DUF4258"/>
</dbReference>
<dbReference type="NCBIfam" id="TIGR03831">
    <property type="entry name" value="YgiT_finger"/>
    <property type="match status" value="1"/>
</dbReference>
<dbReference type="OrthoDB" id="9812340at2"/>
<name>A0A1H5T9C6_9RHOO</name>
<accession>A0A1H5T9C6</accession>
<dbReference type="Gene3D" id="3.10.20.860">
    <property type="match status" value="1"/>
</dbReference>
<dbReference type="Pfam" id="PF14076">
    <property type="entry name" value="DUF4258"/>
    <property type="match status" value="1"/>
</dbReference>
<protein>
    <submittedName>
        <fullName evidence="1">Uncharacterized protein</fullName>
    </submittedName>
</protein>
<evidence type="ECO:0000313" key="1">
    <source>
        <dbReference type="EMBL" id="APR04258.1"/>
    </source>
</evidence>
<evidence type="ECO:0000313" key="2">
    <source>
        <dbReference type="Proteomes" id="UP000185739"/>
    </source>
</evidence>
<sequence>MTLPLPGGEAAWIAARADASRYVLSEHVIRSLMAGSIEAAQIEAALRGGRIIEEHRHRERDPAYLLCAVHDGKPVHAIAAPRADGWLVVTHAYVPAPPVWRTALHRSSGEPTMSDSITTCFFCGGAIKQVTVGNFDYRLEGRLYVIKKVPAGLCQQCGEKYVDAEVGRRLNTLIAQQAFTGSESVDVIDYATAP</sequence>
<reference evidence="1 2" key="1">
    <citation type="submission" date="2016-12" db="EMBL/GenBank/DDBJ databases">
        <title>Complete genome sequence of Thauera chlorobenzoica, a Betaproteobacterium degrading haloaromatics anaerobically to CO2 and halides.</title>
        <authorList>
            <person name="Goris T."/>
            <person name="Mergelsberg M."/>
            <person name="Boll M."/>
        </authorList>
    </citation>
    <scope>NUCLEOTIDE SEQUENCE [LARGE SCALE GENOMIC DNA]</scope>
    <source>
        <strain evidence="1 2">3CB1</strain>
    </source>
</reference>
<proteinExistence type="predicted"/>
<dbReference type="RefSeq" id="WP_075147761.1">
    <property type="nucleotide sequence ID" value="NZ_CP018839.1"/>
</dbReference>
<organism evidence="1 2">
    <name type="scientific">Thauera chlorobenzoica</name>
    <dbReference type="NCBI Taxonomy" id="96773"/>
    <lineage>
        <taxon>Bacteria</taxon>
        <taxon>Pseudomonadati</taxon>
        <taxon>Pseudomonadota</taxon>
        <taxon>Betaproteobacteria</taxon>
        <taxon>Rhodocyclales</taxon>
        <taxon>Zoogloeaceae</taxon>
        <taxon>Thauera</taxon>
    </lineage>
</organism>
<dbReference type="EMBL" id="CP018839">
    <property type="protein sequence ID" value="APR04258.1"/>
    <property type="molecule type" value="Genomic_DNA"/>
</dbReference>
<gene>
    <name evidence="1" type="ORF">Tchl_1399</name>
</gene>
<dbReference type="InterPro" id="IPR022453">
    <property type="entry name" value="Znf_MqsA-type"/>
</dbReference>
<dbReference type="KEGG" id="tcl:Tchl_1399"/>